<dbReference type="EMBL" id="RCSS01000086">
    <property type="protein sequence ID" value="RVD93104.1"/>
    <property type="molecule type" value="Genomic_DNA"/>
</dbReference>
<evidence type="ECO:0000256" key="1">
    <source>
        <dbReference type="SAM" id="MobiDB-lite"/>
    </source>
</evidence>
<feature type="compositionally biased region" description="Basic and acidic residues" evidence="1">
    <location>
        <begin position="36"/>
        <end position="64"/>
    </location>
</feature>
<dbReference type="Proteomes" id="UP000282876">
    <property type="component" value="Unassembled WGS sequence"/>
</dbReference>
<feature type="compositionally biased region" description="Basic and acidic residues" evidence="1">
    <location>
        <begin position="148"/>
        <end position="171"/>
    </location>
</feature>
<accession>A0A437API2</accession>
<protein>
    <submittedName>
        <fullName evidence="2">Uncharacterized protein</fullName>
    </submittedName>
</protein>
<evidence type="ECO:0000313" key="3">
    <source>
        <dbReference type="Proteomes" id="UP000282876"/>
    </source>
</evidence>
<proteinExistence type="predicted"/>
<gene>
    <name evidence="2" type="ORF">TUBRATIS_003660</name>
</gene>
<comment type="caution">
    <text evidence="2">The sequence shown here is derived from an EMBL/GenBank/DDBJ whole genome shotgun (WGS) entry which is preliminary data.</text>
</comment>
<organism evidence="2 3">
    <name type="scientific">Tubulinosema ratisbonensis</name>
    <dbReference type="NCBI Taxonomy" id="291195"/>
    <lineage>
        <taxon>Eukaryota</taxon>
        <taxon>Fungi</taxon>
        <taxon>Fungi incertae sedis</taxon>
        <taxon>Microsporidia</taxon>
        <taxon>Tubulinosematoidea</taxon>
        <taxon>Tubulinosematidae</taxon>
        <taxon>Tubulinosema</taxon>
    </lineage>
</organism>
<feature type="region of interest" description="Disordered" evidence="1">
    <location>
        <begin position="31"/>
        <end position="80"/>
    </location>
</feature>
<reference evidence="2 3" key="1">
    <citation type="submission" date="2018-10" db="EMBL/GenBank/DDBJ databases">
        <title>Draft genome sequence of the microsporidian Tubulinosema ratisbonensis.</title>
        <authorList>
            <person name="Polonais V."/>
            <person name="Peyretaillade E."/>
            <person name="Niehus S."/>
            <person name="Wawrzyniak I."/>
            <person name="Franchet A."/>
            <person name="Gaspin C."/>
            <person name="Reichstadt M."/>
            <person name="Belser C."/>
            <person name="Labadie K."/>
            <person name="Delbac F."/>
            <person name="Ferrandon D."/>
        </authorList>
    </citation>
    <scope>NUCLEOTIDE SEQUENCE [LARGE SCALE GENOMIC DNA]</scope>
    <source>
        <strain evidence="2 3">Franzen</strain>
    </source>
</reference>
<sequence>TTTDVSKTKNESEIKNFKEEKEPFTVLVDVRTNENTSKDNIEEQAETKEDTAKLEEQKTSKDQPEENFIMKSTIPKKEIQNTPENYEILYATENEENPKSNVVEVTKEDVSSLCVKETYTNLESKVKSEEGKFNEIKNLEYFNERISEESKQKNELQKDKTSFENNEKPVELNDNNKVISLKETFENNEAKDIIKTSEEVPQEYTSVKTEEIKLKNELKDVFMKGLEESNKNKDEDLW</sequence>
<name>A0A437API2_9MICR</name>
<evidence type="ECO:0000313" key="2">
    <source>
        <dbReference type="EMBL" id="RVD93104.1"/>
    </source>
</evidence>
<feature type="region of interest" description="Disordered" evidence="1">
    <location>
        <begin position="148"/>
        <end position="175"/>
    </location>
</feature>
<keyword evidence="3" id="KW-1185">Reference proteome</keyword>
<dbReference type="AlphaFoldDB" id="A0A437API2"/>
<feature type="non-terminal residue" evidence="2">
    <location>
        <position position="1"/>
    </location>
</feature>
<dbReference type="VEuPathDB" id="MicrosporidiaDB:TUBRATIS_003660"/>